<dbReference type="GeneID" id="55813765"/>
<evidence type="ECO:0000313" key="1">
    <source>
        <dbReference type="EMBL" id="QFG09546.1"/>
    </source>
</evidence>
<keyword evidence="2" id="KW-1185">Reference proteome</keyword>
<protein>
    <submittedName>
        <fullName evidence="1">Portal protein</fullName>
    </submittedName>
</protein>
<dbReference type="RefSeq" id="YP_009884405.1">
    <property type="nucleotide sequence ID" value="NC_049470.1"/>
</dbReference>
<dbReference type="EMBL" id="MN234178">
    <property type="protein sequence ID" value="QFG09546.1"/>
    <property type="molecule type" value="Genomic_DNA"/>
</dbReference>
<sequence length="512" mass="56220">MGLRQLLGLQEAQQASEYAITEATVETLRYQLEQVTESFAQLQMAREDVGWARILGQYSNEFSREGLKKNAEQGRLFGVANPLIKRGRNVRHAYVWGQGVDISARDDAVNEVIQGFIDDEGNREAFYGAQARQEYEGCLYDEGNFFLAHFTNPLIGRVQVRSIPFDEVTDVITAPGDKTTPRFYLREWTELDEKGTEEPKKAYYPALKYQPAMRPKKLNEIDVIWDAPVRHVKVNGLSGWKFGIGDSFAAIPWALSHKGFLEDWALLMKALAKIAYTTTSKSAGAAQAKRAQIQSLAGLPAGSVASMTDDQKLEPVSKSGATLDSESSRPLATMAASAVDLPVTILLADPGQTGARATAETLDLPTRLIFQARQQLHREVYRDSIGYAVEQAVIAPRGPLRGIGKVVRDGDRLTVAFNDPADATVEVVFPPLDELPLDMIMSALEKADGMTVKPPPVVFLKLVLQALRVPDIDEIIDQLTDADGNYIDPEATAGEVAAKAFRDGQNPADALK</sequence>
<dbReference type="KEGG" id="vg:55813765"/>
<organism evidence="1 2">
    <name type="scientific">Arthrobacter phage TripleJ</name>
    <dbReference type="NCBI Taxonomy" id="2599838"/>
    <lineage>
        <taxon>Viruses</taxon>
        <taxon>Duplodnaviria</taxon>
        <taxon>Heunggongvirae</taxon>
        <taxon>Uroviricota</taxon>
        <taxon>Caudoviricetes</taxon>
        <taxon>Triplejayvirus</taxon>
        <taxon>Triplejayvirus tripleJ</taxon>
    </lineage>
</organism>
<accession>A0A5J6TFL1</accession>
<proteinExistence type="predicted"/>
<reference evidence="1 2" key="1">
    <citation type="submission" date="2019-07" db="EMBL/GenBank/DDBJ databases">
        <authorList>
            <person name="Stoner T.H."/>
            <person name="Garlena R.A."/>
            <person name="Russell D.A."/>
            <person name="Pope W.H."/>
            <person name="Jacobs-Sera D."/>
            <person name="Hatfull G.F."/>
        </authorList>
    </citation>
    <scope>NUCLEOTIDE SEQUENCE [LARGE SCALE GENOMIC DNA]</scope>
</reference>
<gene>
    <name evidence="1" type="primary">2</name>
    <name evidence="1" type="ORF">PBI_TRIPLEJ_2</name>
</gene>
<dbReference type="Proteomes" id="UP000325735">
    <property type="component" value="Segment"/>
</dbReference>
<evidence type="ECO:0000313" key="2">
    <source>
        <dbReference type="Proteomes" id="UP000325735"/>
    </source>
</evidence>
<name>A0A5J6TFL1_9CAUD</name>